<comment type="caution">
    <text evidence="3">The sequence shown here is derived from an EMBL/GenBank/DDBJ whole genome shotgun (WGS) entry which is preliminary data.</text>
</comment>
<keyword evidence="2" id="KW-0732">Signal</keyword>
<feature type="signal peptide" evidence="2">
    <location>
        <begin position="1"/>
        <end position="21"/>
    </location>
</feature>
<feature type="chain" id="PRO_5041240433" evidence="2">
    <location>
        <begin position="22"/>
        <end position="197"/>
    </location>
</feature>
<proteinExistence type="predicted"/>
<name>A0AA38RZN9_9PEZI</name>
<reference evidence="3" key="1">
    <citation type="submission" date="2022-07" db="EMBL/GenBank/DDBJ databases">
        <title>Fungi with potential for degradation of polypropylene.</title>
        <authorList>
            <person name="Gostincar C."/>
        </authorList>
    </citation>
    <scope>NUCLEOTIDE SEQUENCE</scope>
    <source>
        <strain evidence="3">EXF-13287</strain>
    </source>
</reference>
<gene>
    <name evidence="3" type="ORF">NKR19_g1952</name>
</gene>
<evidence type="ECO:0000313" key="3">
    <source>
        <dbReference type="EMBL" id="KAJ9161728.1"/>
    </source>
</evidence>
<feature type="region of interest" description="Disordered" evidence="1">
    <location>
        <begin position="135"/>
        <end position="197"/>
    </location>
</feature>
<protein>
    <submittedName>
        <fullName evidence="3">Uncharacterized protein</fullName>
    </submittedName>
</protein>
<keyword evidence="4" id="KW-1185">Reference proteome</keyword>
<dbReference type="Proteomes" id="UP001174691">
    <property type="component" value="Unassembled WGS sequence"/>
</dbReference>
<evidence type="ECO:0000256" key="2">
    <source>
        <dbReference type="SAM" id="SignalP"/>
    </source>
</evidence>
<dbReference type="EMBL" id="JANBVN010000019">
    <property type="protein sequence ID" value="KAJ9161728.1"/>
    <property type="molecule type" value="Genomic_DNA"/>
</dbReference>
<sequence length="197" mass="21727">MLGSVARLLVSHLLVASVAHAAFQNDFSSYPKNAQQCLNSAAASSGCSGDTAKAMNSFPENRQCDLEQHDNQRHENQRDDELEDQWYDDELKDEYGGPLAPTAHDGLEVVNPDDAYGPIPVSQASSKWRRSQRFNWESPYEPAWSPVPEGDASKPEGTVQSTHGGYHHINPDVHELASPEMQAPIELAATPVDRGRY</sequence>
<organism evidence="3 4">
    <name type="scientific">Coniochaeta hoffmannii</name>
    <dbReference type="NCBI Taxonomy" id="91930"/>
    <lineage>
        <taxon>Eukaryota</taxon>
        <taxon>Fungi</taxon>
        <taxon>Dikarya</taxon>
        <taxon>Ascomycota</taxon>
        <taxon>Pezizomycotina</taxon>
        <taxon>Sordariomycetes</taxon>
        <taxon>Sordariomycetidae</taxon>
        <taxon>Coniochaetales</taxon>
        <taxon>Coniochaetaceae</taxon>
        <taxon>Coniochaeta</taxon>
    </lineage>
</organism>
<accession>A0AA38RZN9</accession>
<evidence type="ECO:0000313" key="4">
    <source>
        <dbReference type="Proteomes" id="UP001174691"/>
    </source>
</evidence>
<dbReference type="AlphaFoldDB" id="A0AA38RZN9"/>
<evidence type="ECO:0000256" key="1">
    <source>
        <dbReference type="SAM" id="MobiDB-lite"/>
    </source>
</evidence>